<dbReference type="Pfam" id="PF00646">
    <property type="entry name" value="F-box"/>
    <property type="match status" value="1"/>
</dbReference>
<comment type="caution">
    <text evidence="2">The sequence shown here is derived from an EMBL/GenBank/DDBJ whole genome shotgun (WGS) entry which is preliminary data.</text>
</comment>
<dbReference type="Proteomes" id="UP000541558">
    <property type="component" value="Unassembled WGS sequence"/>
</dbReference>
<name>A0A8H5FI56_9AGAR</name>
<protein>
    <recommendedName>
        <fullName evidence="1">F-box domain-containing protein</fullName>
    </recommendedName>
</protein>
<gene>
    <name evidence="2" type="ORF">D9611_014208</name>
</gene>
<proteinExistence type="predicted"/>
<sequence length="146" mass="16221">MASKGKGKGREVNISLAIQRSKEYDIDVVPDDVWLFLFDYLGTPDLNAVSKVSKKFYALTQRPLLRELTWAKATGAQRNVEDWGDGGTLESFRGVVRKVNVKLSYKKVNQHSALVLGCRMPGARGKRFGVRGSRFTKALKGMTAKA</sequence>
<dbReference type="Gene3D" id="1.20.1280.50">
    <property type="match status" value="1"/>
</dbReference>
<accession>A0A8H5FI56</accession>
<evidence type="ECO:0000313" key="3">
    <source>
        <dbReference type="Proteomes" id="UP000541558"/>
    </source>
</evidence>
<dbReference type="SUPFAM" id="SSF81383">
    <property type="entry name" value="F-box domain"/>
    <property type="match status" value="1"/>
</dbReference>
<feature type="domain" description="F-box" evidence="1">
    <location>
        <begin position="23"/>
        <end position="73"/>
    </location>
</feature>
<dbReference type="InterPro" id="IPR001810">
    <property type="entry name" value="F-box_dom"/>
</dbReference>
<organism evidence="2 3">
    <name type="scientific">Ephemerocybe angulata</name>
    <dbReference type="NCBI Taxonomy" id="980116"/>
    <lineage>
        <taxon>Eukaryota</taxon>
        <taxon>Fungi</taxon>
        <taxon>Dikarya</taxon>
        <taxon>Basidiomycota</taxon>
        <taxon>Agaricomycotina</taxon>
        <taxon>Agaricomycetes</taxon>
        <taxon>Agaricomycetidae</taxon>
        <taxon>Agaricales</taxon>
        <taxon>Agaricineae</taxon>
        <taxon>Psathyrellaceae</taxon>
        <taxon>Ephemerocybe</taxon>
    </lineage>
</organism>
<reference evidence="2 3" key="1">
    <citation type="journal article" date="2020" name="ISME J.">
        <title>Uncovering the hidden diversity of litter-decomposition mechanisms in mushroom-forming fungi.</title>
        <authorList>
            <person name="Floudas D."/>
            <person name="Bentzer J."/>
            <person name="Ahren D."/>
            <person name="Johansson T."/>
            <person name="Persson P."/>
            <person name="Tunlid A."/>
        </authorList>
    </citation>
    <scope>NUCLEOTIDE SEQUENCE [LARGE SCALE GENOMIC DNA]</scope>
    <source>
        <strain evidence="2 3">CBS 175.51</strain>
    </source>
</reference>
<keyword evidence="3" id="KW-1185">Reference proteome</keyword>
<dbReference type="OrthoDB" id="5354526at2759"/>
<dbReference type="InterPro" id="IPR036047">
    <property type="entry name" value="F-box-like_dom_sf"/>
</dbReference>
<dbReference type="AlphaFoldDB" id="A0A8H5FI56"/>
<evidence type="ECO:0000313" key="2">
    <source>
        <dbReference type="EMBL" id="KAF5338080.1"/>
    </source>
</evidence>
<dbReference type="PROSITE" id="PS50181">
    <property type="entry name" value="FBOX"/>
    <property type="match status" value="1"/>
</dbReference>
<evidence type="ECO:0000259" key="1">
    <source>
        <dbReference type="PROSITE" id="PS50181"/>
    </source>
</evidence>
<dbReference type="EMBL" id="JAACJK010000018">
    <property type="protein sequence ID" value="KAF5338080.1"/>
    <property type="molecule type" value="Genomic_DNA"/>
</dbReference>